<reference evidence="2 3" key="1">
    <citation type="submission" date="2017-11" db="EMBL/GenBank/DDBJ databases">
        <title>De-novo sequencing of pomegranate (Punica granatum L.) genome.</title>
        <authorList>
            <person name="Akparov Z."/>
            <person name="Amiraslanov A."/>
            <person name="Hajiyeva S."/>
            <person name="Abbasov M."/>
            <person name="Kaur K."/>
            <person name="Hamwieh A."/>
            <person name="Solovyev V."/>
            <person name="Salamov A."/>
            <person name="Braich B."/>
            <person name="Kosarev P."/>
            <person name="Mahmoud A."/>
            <person name="Hajiyev E."/>
            <person name="Babayeva S."/>
            <person name="Izzatullayeva V."/>
            <person name="Mammadov A."/>
            <person name="Mammadov A."/>
            <person name="Sharifova S."/>
            <person name="Ojaghi J."/>
            <person name="Eynullazada K."/>
            <person name="Bayramov B."/>
            <person name="Abdulazimova A."/>
            <person name="Shahmuradov I."/>
        </authorList>
    </citation>
    <scope>NUCLEOTIDE SEQUENCE [LARGE SCALE GENOMIC DNA]</scope>
    <source>
        <strain evidence="3">cv. AG2017</strain>
        <tissue evidence="2">Leaf</tissue>
    </source>
</reference>
<sequence length="71" mass="7791">MVRVPWLLLVVFLMCSSPAAVSLLPLLLALPPPQASPATAPAQPTQDWTKDLELNAHRIIKPQPEIELVED</sequence>
<protein>
    <submittedName>
        <fullName evidence="2">Uncharacterized protein</fullName>
    </submittedName>
</protein>
<keyword evidence="3" id="KW-1185">Reference proteome</keyword>
<feature type="signal peptide" evidence="1">
    <location>
        <begin position="1"/>
        <end position="22"/>
    </location>
</feature>
<dbReference type="Proteomes" id="UP000233551">
    <property type="component" value="Unassembled WGS sequence"/>
</dbReference>
<feature type="chain" id="PRO_5014119464" evidence="1">
    <location>
        <begin position="23"/>
        <end position="71"/>
    </location>
</feature>
<keyword evidence="1" id="KW-0732">Signal</keyword>
<dbReference type="AlphaFoldDB" id="A0A2I0IM73"/>
<evidence type="ECO:0000313" key="2">
    <source>
        <dbReference type="EMBL" id="PKI44456.1"/>
    </source>
</evidence>
<evidence type="ECO:0000256" key="1">
    <source>
        <dbReference type="SAM" id="SignalP"/>
    </source>
</evidence>
<evidence type="ECO:0000313" key="3">
    <source>
        <dbReference type="Proteomes" id="UP000233551"/>
    </source>
</evidence>
<comment type="caution">
    <text evidence="2">The sequence shown here is derived from an EMBL/GenBank/DDBJ whole genome shotgun (WGS) entry which is preliminary data.</text>
</comment>
<name>A0A2I0IM73_PUNGR</name>
<proteinExistence type="predicted"/>
<gene>
    <name evidence="2" type="ORF">CRG98_035188</name>
</gene>
<accession>A0A2I0IM73</accession>
<organism evidence="2 3">
    <name type="scientific">Punica granatum</name>
    <name type="common">Pomegranate</name>
    <dbReference type="NCBI Taxonomy" id="22663"/>
    <lineage>
        <taxon>Eukaryota</taxon>
        <taxon>Viridiplantae</taxon>
        <taxon>Streptophyta</taxon>
        <taxon>Embryophyta</taxon>
        <taxon>Tracheophyta</taxon>
        <taxon>Spermatophyta</taxon>
        <taxon>Magnoliopsida</taxon>
        <taxon>eudicotyledons</taxon>
        <taxon>Gunneridae</taxon>
        <taxon>Pentapetalae</taxon>
        <taxon>rosids</taxon>
        <taxon>malvids</taxon>
        <taxon>Myrtales</taxon>
        <taxon>Lythraceae</taxon>
        <taxon>Punica</taxon>
    </lineage>
</organism>
<dbReference type="EMBL" id="PGOL01002894">
    <property type="protein sequence ID" value="PKI44456.1"/>
    <property type="molecule type" value="Genomic_DNA"/>
</dbReference>